<evidence type="ECO:0000313" key="2">
    <source>
        <dbReference type="EMBL" id="HIU14462.1"/>
    </source>
</evidence>
<keyword evidence="1" id="KW-0812">Transmembrane</keyword>
<accession>A0A9D1HPJ2</accession>
<dbReference type="InterPro" id="IPR021359">
    <property type="entry name" value="DUF2812"/>
</dbReference>
<dbReference type="EMBL" id="DVMJ01000091">
    <property type="protein sequence ID" value="HIU14462.1"/>
    <property type="molecule type" value="Genomic_DNA"/>
</dbReference>
<evidence type="ECO:0000256" key="1">
    <source>
        <dbReference type="SAM" id="Phobius"/>
    </source>
</evidence>
<organism evidence="2 3">
    <name type="scientific">Candidatus Fimiplasma intestinipullorum</name>
    <dbReference type="NCBI Taxonomy" id="2840825"/>
    <lineage>
        <taxon>Bacteria</taxon>
        <taxon>Bacillati</taxon>
        <taxon>Bacillota</taxon>
        <taxon>Clostridia</taxon>
        <taxon>Eubacteriales</taxon>
        <taxon>Candidatus Fimiplasma</taxon>
    </lineage>
</organism>
<protein>
    <submittedName>
        <fullName evidence="2">DUF2812 domain-containing protein</fullName>
    </submittedName>
</protein>
<evidence type="ECO:0000313" key="3">
    <source>
        <dbReference type="Proteomes" id="UP000824175"/>
    </source>
</evidence>
<keyword evidence="1" id="KW-1133">Transmembrane helix</keyword>
<feature type="transmembrane region" description="Helical" evidence="1">
    <location>
        <begin position="128"/>
        <end position="148"/>
    </location>
</feature>
<feature type="transmembrane region" description="Helical" evidence="1">
    <location>
        <begin position="27"/>
        <end position="46"/>
    </location>
</feature>
<comment type="caution">
    <text evidence="2">The sequence shown here is derived from an EMBL/GenBank/DDBJ whole genome shotgun (WGS) entry which is preliminary data.</text>
</comment>
<keyword evidence="1" id="KW-0472">Membrane</keyword>
<feature type="transmembrane region" description="Helical" evidence="1">
    <location>
        <begin position="160"/>
        <end position="180"/>
    </location>
</feature>
<dbReference type="Pfam" id="PF11193">
    <property type="entry name" value="DUF2812"/>
    <property type="match status" value="1"/>
</dbReference>
<dbReference type="AlphaFoldDB" id="A0A9D1HPJ2"/>
<reference evidence="2" key="2">
    <citation type="journal article" date="2021" name="PeerJ">
        <title>Extensive microbial diversity within the chicken gut microbiome revealed by metagenomics and culture.</title>
        <authorList>
            <person name="Gilroy R."/>
            <person name="Ravi A."/>
            <person name="Getino M."/>
            <person name="Pursley I."/>
            <person name="Horton D.L."/>
            <person name="Alikhan N.F."/>
            <person name="Baker D."/>
            <person name="Gharbi K."/>
            <person name="Hall N."/>
            <person name="Watson M."/>
            <person name="Adriaenssens E.M."/>
            <person name="Foster-Nyarko E."/>
            <person name="Jarju S."/>
            <person name="Secka A."/>
            <person name="Antonio M."/>
            <person name="Oren A."/>
            <person name="Chaudhuri R.R."/>
            <person name="La Ragione R."/>
            <person name="Hildebrand F."/>
            <person name="Pallen M.J."/>
        </authorList>
    </citation>
    <scope>NUCLEOTIDE SEQUENCE</scope>
    <source>
        <strain evidence="2">CHK195-11698</strain>
    </source>
</reference>
<dbReference type="Proteomes" id="UP000824175">
    <property type="component" value="Unassembled WGS sequence"/>
</dbReference>
<sequence length="192" mass="22992">MFALRLYHGDVSLENYLNKKAKKGYTLTQMTPFLLFPVLPMIFYQFKKDPAHPCRYRVDSRQVESQDLNDYLTLYQDDGWQLFRDNYAKRITQSRIFYTLDPQKLALFSDEDSNLKNRLELARLQLKSAFFVAFLFIIGSLLFPLSQAPVTSLGHFILKYLYHLMAFALCVAAFINYFYWRYRYHHYQKNQL</sequence>
<reference evidence="2" key="1">
    <citation type="submission" date="2020-10" db="EMBL/GenBank/DDBJ databases">
        <authorList>
            <person name="Gilroy R."/>
        </authorList>
    </citation>
    <scope>NUCLEOTIDE SEQUENCE</scope>
    <source>
        <strain evidence="2">CHK195-11698</strain>
    </source>
</reference>
<name>A0A9D1HPJ2_9FIRM</name>
<gene>
    <name evidence="2" type="ORF">IAD15_10420</name>
</gene>
<proteinExistence type="predicted"/>